<dbReference type="PANTHER" id="PTHR23234:SF10">
    <property type="entry name" value="RIKEN CDNA 6720489N17 GENE-RELATED"/>
    <property type="match status" value="1"/>
</dbReference>
<gene>
    <name evidence="8" type="ORF">RIMI_LOCUS3638690</name>
</gene>
<evidence type="ECO:0000256" key="6">
    <source>
        <dbReference type="SAM" id="MobiDB-lite"/>
    </source>
</evidence>
<dbReference type="InterPro" id="IPR036051">
    <property type="entry name" value="KRAB_dom_sf"/>
</dbReference>
<dbReference type="InterPro" id="IPR013087">
    <property type="entry name" value="Znf_C2H2_type"/>
</dbReference>
<dbReference type="PROSITE" id="PS00028">
    <property type="entry name" value="ZINC_FINGER_C2H2_1"/>
    <property type="match status" value="2"/>
</dbReference>
<keyword evidence="4" id="KW-0862">Zinc</keyword>
<feature type="domain" description="C2H2-type" evidence="7">
    <location>
        <begin position="271"/>
        <end position="298"/>
    </location>
</feature>
<dbReference type="SUPFAM" id="SSF57667">
    <property type="entry name" value="beta-beta-alpha zinc fingers"/>
    <property type="match status" value="2"/>
</dbReference>
<keyword evidence="9" id="KW-1185">Reference proteome</keyword>
<keyword evidence="3 5" id="KW-0863">Zinc-finger</keyword>
<keyword evidence="1" id="KW-0479">Metal-binding</keyword>
<sequence>MCAEPYCDLSEAERTNPQQNSTHEDQRSFTKIFRMDNDSGHLSQEILKLTLEIICLLTGEDCIVVKKTSEELVMTAQPTSVMQRESYCKKILQVTNRISQLISGEVPLRCDDITVYFSMEEWDYVEGHKSLYKDVVMDDDELYTLGQHCSRKIVEEYSIVSPDYKLEEEEEMLQEFPEDNLNIPLPSTANFATDLSLDSPEHLEPSLDTSDNYTNTHCEPNEYVTPNPTFVPQETIFTLNKTFPCPECGKSFKHKNSLSIHIKTHTGERSLSCSECGKSFIHMRSLLDHKRIHTGEKPFPCPECGKCFRHKVKQL</sequence>
<protein>
    <recommendedName>
        <fullName evidence="7">C2H2-type domain-containing protein</fullName>
    </recommendedName>
</protein>
<accession>A0ABN9L313</accession>
<evidence type="ECO:0000259" key="7">
    <source>
        <dbReference type="PROSITE" id="PS50157"/>
    </source>
</evidence>
<dbReference type="PANTHER" id="PTHR23234">
    <property type="entry name" value="ZNF44 PROTEIN"/>
    <property type="match status" value="1"/>
</dbReference>
<feature type="region of interest" description="Disordered" evidence="6">
    <location>
        <begin position="1"/>
        <end position="26"/>
    </location>
</feature>
<dbReference type="Gene3D" id="6.10.140.140">
    <property type="match status" value="1"/>
</dbReference>
<dbReference type="SUPFAM" id="SSF109640">
    <property type="entry name" value="KRAB domain (Kruppel-associated box)"/>
    <property type="match status" value="1"/>
</dbReference>
<dbReference type="SMART" id="SM00355">
    <property type="entry name" value="ZnF_C2H2"/>
    <property type="match status" value="2"/>
</dbReference>
<evidence type="ECO:0000313" key="9">
    <source>
        <dbReference type="Proteomes" id="UP001176940"/>
    </source>
</evidence>
<dbReference type="Pfam" id="PF00096">
    <property type="entry name" value="zf-C2H2"/>
    <property type="match status" value="2"/>
</dbReference>
<dbReference type="InterPro" id="IPR050758">
    <property type="entry name" value="Znf_C2H2-type"/>
</dbReference>
<organism evidence="8 9">
    <name type="scientific">Ranitomeya imitator</name>
    <name type="common">mimic poison frog</name>
    <dbReference type="NCBI Taxonomy" id="111125"/>
    <lineage>
        <taxon>Eukaryota</taxon>
        <taxon>Metazoa</taxon>
        <taxon>Chordata</taxon>
        <taxon>Craniata</taxon>
        <taxon>Vertebrata</taxon>
        <taxon>Euteleostomi</taxon>
        <taxon>Amphibia</taxon>
        <taxon>Batrachia</taxon>
        <taxon>Anura</taxon>
        <taxon>Neobatrachia</taxon>
        <taxon>Hyloidea</taxon>
        <taxon>Dendrobatidae</taxon>
        <taxon>Dendrobatinae</taxon>
        <taxon>Ranitomeya</taxon>
    </lineage>
</organism>
<proteinExistence type="predicted"/>
<evidence type="ECO:0000313" key="8">
    <source>
        <dbReference type="EMBL" id="CAJ0929027.1"/>
    </source>
</evidence>
<name>A0ABN9L313_9NEOB</name>
<keyword evidence="2" id="KW-0677">Repeat</keyword>
<reference evidence="8" key="1">
    <citation type="submission" date="2023-07" db="EMBL/GenBank/DDBJ databases">
        <authorList>
            <person name="Stuckert A."/>
        </authorList>
    </citation>
    <scope>NUCLEOTIDE SEQUENCE</scope>
</reference>
<dbReference type="Gene3D" id="3.30.160.60">
    <property type="entry name" value="Classic Zinc Finger"/>
    <property type="match status" value="3"/>
</dbReference>
<comment type="caution">
    <text evidence="8">The sequence shown here is derived from an EMBL/GenBank/DDBJ whole genome shotgun (WGS) entry which is preliminary data.</text>
</comment>
<evidence type="ECO:0000256" key="1">
    <source>
        <dbReference type="ARBA" id="ARBA00022723"/>
    </source>
</evidence>
<evidence type="ECO:0000256" key="5">
    <source>
        <dbReference type="PROSITE-ProRule" id="PRU00042"/>
    </source>
</evidence>
<dbReference type="PROSITE" id="PS50157">
    <property type="entry name" value="ZINC_FINGER_C2H2_2"/>
    <property type="match status" value="2"/>
</dbReference>
<evidence type="ECO:0000256" key="3">
    <source>
        <dbReference type="ARBA" id="ARBA00022771"/>
    </source>
</evidence>
<evidence type="ECO:0000256" key="4">
    <source>
        <dbReference type="ARBA" id="ARBA00022833"/>
    </source>
</evidence>
<evidence type="ECO:0000256" key="2">
    <source>
        <dbReference type="ARBA" id="ARBA00022737"/>
    </source>
</evidence>
<dbReference type="EMBL" id="CAUEEQ010005557">
    <property type="protein sequence ID" value="CAJ0929027.1"/>
    <property type="molecule type" value="Genomic_DNA"/>
</dbReference>
<dbReference type="Proteomes" id="UP001176940">
    <property type="component" value="Unassembled WGS sequence"/>
</dbReference>
<feature type="domain" description="C2H2-type" evidence="7">
    <location>
        <begin position="243"/>
        <end position="270"/>
    </location>
</feature>
<dbReference type="InterPro" id="IPR036236">
    <property type="entry name" value="Znf_C2H2_sf"/>
</dbReference>